<dbReference type="Gene3D" id="2.60.120.10">
    <property type="entry name" value="Jelly Rolls"/>
    <property type="match status" value="1"/>
</dbReference>
<protein>
    <submittedName>
        <fullName evidence="2">Cupin domain-containing protein</fullName>
    </submittedName>
</protein>
<name>A0A923RWP7_9FIRM</name>
<dbReference type="Proteomes" id="UP000606499">
    <property type="component" value="Unassembled WGS sequence"/>
</dbReference>
<accession>A0A923RWP7</accession>
<dbReference type="InterPro" id="IPR013096">
    <property type="entry name" value="Cupin_2"/>
</dbReference>
<evidence type="ECO:0000313" key="2">
    <source>
        <dbReference type="EMBL" id="MBC5726223.1"/>
    </source>
</evidence>
<dbReference type="AlphaFoldDB" id="A0A923RWP7"/>
<sequence length="141" mass="16046">MNRSEFKIAETQDREQYIVRPTESVPMTLLVPGSESHLISTKELTVSFLTMKANSVFDVHTHENAQCMIVTEGYCDEIIDGKIYRVEAGDVIYLPANIPHGAFILDVDCKAIDIFCPVREDYMEKFRTQNPDCNEKFPIAP</sequence>
<evidence type="ECO:0000313" key="3">
    <source>
        <dbReference type="Proteomes" id="UP000606499"/>
    </source>
</evidence>
<proteinExistence type="predicted"/>
<reference evidence="2" key="1">
    <citation type="submission" date="2020-08" db="EMBL/GenBank/DDBJ databases">
        <title>Genome public.</title>
        <authorList>
            <person name="Liu C."/>
            <person name="Sun Q."/>
        </authorList>
    </citation>
    <scope>NUCLEOTIDE SEQUENCE</scope>
    <source>
        <strain evidence="2">NSJ-28</strain>
    </source>
</reference>
<feature type="domain" description="Cupin type-2" evidence="1">
    <location>
        <begin position="49"/>
        <end position="103"/>
    </location>
</feature>
<dbReference type="EMBL" id="JACOPL010000012">
    <property type="protein sequence ID" value="MBC5726223.1"/>
    <property type="molecule type" value="Genomic_DNA"/>
</dbReference>
<organism evidence="2 3">
    <name type="scientific">Agathobaculum faecis</name>
    <dbReference type="NCBI Taxonomy" id="2763013"/>
    <lineage>
        <taxon>Bacteria</taxon>
        <taxon>Bacillati</taxon>
        <taxon>Bacillota</taxon>
        <taxon>Clostridia</taxon>
        <taxon>Eubacteriales</taxon>
        <taxon>Butyricicoccaceae</taxon>
        <taxon>Agathobaculum</taxon>
    </lineage>
</organism>
<gene>
    <name evidence="2" type="ORF">H8S45_12245</name>
</gene>
<evidence type="ECO:0000259" key="1">
    <source>
        <dbReference type="Pfam" id="PF07883"/>
    </source>
</evidence>
<comment type="caution">
    <text evidence="2">The sequence shown here is derived from an EMBL/GenBank/DDBJ whole genome shotgun (WGS) entry which is preliminary data.</text>
</comment>
<dbReference type="InterPro" id="IPR011051">
    <property type="entry name" value="RmlC_Cupin_sf"/>
</dbReference>
<dbReference type="InterPro" id="IPR014710">
    <property type="entry name" value="RmlC-like_jellyroll"/>
</dbReference>
<dbReference type="Pfam" id="PF07883">
    <property type="entry name" value="Cupin_2"/>
    <property type="match status" value="1"/>
</dbReference>
<dbReference type="SUPFAM" id="SSF51182">
    <property type="entry name" value="RmlC-like cupins"/>
    <property type="match status" value="1"/>
</dbReference>
<keyword evidence="3" id="KW-1185">Reference proteome</keyword>
<dbReference type="RefSeq" id="WP_054327239.1">
    <property type="nucleotide sequence ID" value="NZ_JACOPL010000012.1"/>
</dbReference>